<gene>
    <name evidence="2" type="ORF">ACMD2_07205</name>
</gene>
<protein>
    <submittedName>
        <fullName evidence="2">Uncharacterized protein</fullName>
    </submittedName>
</protein>
<feature type="region of interest" description="Disordered" evidence="1">
    <location>
        <begin position="1"/>
        <end position="34"/>
    </location>
</feature>
<evidence type="ECO:0000313" key="3">
    <source>
        <dbReference type="Proteomes" id="UP000092600"/>
    </source>
</evidence>
<organism evidence="2 3">
    <name type="scientific">Ananas comosus</name>
    <name type="common">Pineapple</name>
    <name type="synonym">Ananas ananas</name>
    <dbReference type="NCBI Taxonomy" id="4615"/>
    <lineage>
        <taxon>Eukaryota</taxon>
        <taxon>Viridiplantae</taxon>
        <taxon>Streptophyta</taxon>
        <taxon>Embryophyta</taxon>
        <taxon>Tracheophyta</taxon>
        <taxon>Spermatophyta</taxon>
        <taxon>Magnoliopsida</taxon>
        <taxon>Liliopsida</taxon>
        <taxon>Poales</taxon>
        <taxon>Bromeliaceae</taxon>
        <taxon>Bromelioideae</taxon>
        <taxon>Ananas</taxon>
    </lineage>
</organism>
<dbReference type="EMBL" id="LSRQ01001233">
    <property type="protein sequence ID" value="OAY78647.1"/>
    <property type="molecule type" value="Genomic_DNA"/>
</dbReference>
<dbReference type="PANTHER" id="PTHR37237:SF1">
    <property type="entry name" value="OS02G0567000 PROTEIN"/>
    <property type="match status" value="1"/>
</dbReference>
<reference evidence="2 3" key="1">
    <citation type="journal article" date="2016" name="DNA Res.">
        <title>The draft genome of MD-2 pineapple using hybrid error correction of long reads.</title>
        <authorList>
            <person name="Redwan R.M."/>
            <person name="Saidin A."/>
            <person name="Kumar S.V."/>
        </authorList>
    </citation>
    <scope>NUCLEOTIDE SEQUENCE [LARGE SCALE GENOMIC DNA]</scope>
    <source>
        <strain evidence="3">cv. MD2</strain>
        <tissue evidence="2">Leaf</tissue>
    </source>
</reference>
<evidence type="ECO:0000256" key="1">
    <source>
        <dbReference type="SAM" id="MobiDB-lite"/>
    </source>
</evidence>
<comment type="caution">
    <text evidence="2">The sequence shown here is derived from an EMBL/GenBank/DDBJ whole genome shotgun (WGS) entry which is preliminary data.</text>
</comment>
<evidence type="ECO:0000313" key="2">
    <source>
        <dbReference type="EMBL" id="OAY78647.1"/>
    </source>
</evidence>
<accession>A0A199VN82</accession>
<feature type="region of interest" description="Disordered" evidence="1">
    <location>
        <begin position="46"/>
        <end position="66"/>
    </location>
</feature>
<proteinExistence type="predicted"/>
<dbReference type="AlphaFoldDB" id="A0A199VN82"/>
<dbReference type="Proteomes" id="UP000092600">
    <property type="component" value="Unassembled WGS sequence"/>
</dbReference>
<feature type="compositionally biased region" description="Low complexity" evidence="1">
    <location>
        <begin position="9"/>
        <end position="19"/>
    </location>
</feature>
<dbReference type="PANTHER" id="PTHR37237">
    <property type="entry name" value="OS02G0567000 PROTEIN"/>
    <property type="match status" value="1"/>
</dbReference>
<sequence length="162" mass="17040">MLTPTKRSQQQQQQQQQQQGTGRSTNMRGVGGPLLCIGDLLSDVAGDDDDGGDGGGGDGGAIPSAAAAVEIPMEPLQPSDLPGIFEENYDQLIKSLEGNDHSWTTLMLKLCAALRAADKLVNSASVHAKSLLEKVAVLESILKRGDAAVAMAKDIKITQMNK</sequence>
<dbReference type="STRING" id="4615.A0A199VN82"/>
<name>A0A199VN82_ANACO</name>